<dbReference type="PANTHER" id="PTHR30328:SF54">
    <property type="entry name" value="HTH-TYPE TRANSCRIPTIONAL REPRESSOR SCO4008"/>
    <property type="match status" value="1"/>
</dbReference>
<dbReference type="PRINTS" id="PR00455">
    <property type="entry name" value="HTHTETR"/>
</dbReference>
<feature type="DNA-binding region" description="H-T-H motif" evidence="2">
    <location>
        <begin position="41"/>
        <end position="60"/>
    </location>
</feature>
<evidence type="ECO:0000256" key="1">
    <source>
        <dbReference type="ARBA" id="ARBA00023125"/>
    </source>
</evidence>
<dbReference type="Pfam" id="PF17938">
    <property type="entry name" value="TetR_C_29"/>
    <property type="match status" value="1"/>
</dbReference>
<dbReference type="InterPro" id="IPR009057">
    <property type="entry name" value="Homeodomain-like_sf"/>
</dbReference>
<protein>
    <submittedName>
        <fullName evidence="5">TetR family transcriptional regulator</fullName>
    </submittedName>
</protein>
<evidence type="ECO:0000313" key="6">
    <source>
        <dbReference type="Proteomes" id="UP000315353"/>
    </source>
</evidence>
<dbReference type="InterPro" id="IPR036271">
    <property type="entry name" value="Tet_transcr_reg_TetR-rel_C_sf"/>
</dbReference>
<dbReference type="GO" id="GO:0006355">
    <property type="term" value="P:regulation of DNA-templated transcription"/>
    <property type="evidence" value="ECO:0007669"/>
    <property type="project" value="UniProtKB-ARBA"/>
</dbReference>
<evidence type="ECO:0000256" key="3">
    <source>
        <dbReference type="SAM" id="MobiDB-lite"/>
    </source>
</evidence>
<gene>
    <name evidence="5" type="ORF">CFL01nite_23090</name>
</gene>
<feature type="region of interest" description="Disordered" evidence="3">
    <location>
        <begin position="231"/>
        <end position="251"/>
    </location>
</feature>
<dbReference type="GeneID" id="82880898"/>
<dbReference type="PANTHER" id="PTHR30328">
    <property type="entry name" value="TRANSCRIPTIONAL REPRESSOR"/>
    <property type="match status" value="1"/>
</dbReference>
<dbReference type="SUPFAM" id="SSF46689">
    <property type="entry name" value="Homeodomain-like"/>
    <property type="match status" value="1"/>
</dbReference>
<accession>A0AB73BAG0</accession>
<dbReference type="EMBL" id="BJNB01000054">
    <property type="protein sequence ID" value="GEB98814.1"/>
    <property type="molecule type" value="Genomic_DNA"/>
</dbReference>
<reference evidence="5 6" key="1">
    <citation type="submission" date="2019-06" db="EMBL/GenBank/DDBJ databases">
        <title>Whole genome shotgun sequence of Corynebacterium flavescens NBRC 14136.</title>
        <authorList>
            <person name="Hosoyama A."/>
            <person name="Uohara A."/>
            <person name="Ohji S."/>
            <person name="Ichikawa N."/>
        </authorList>
    </citation>
    <scope>NUCLEOTIDE SEQUENCE [LARGE SCALE GENOMIC DNA]</scope>
    <source>
        <strain evidence="5 6">NBRC 14136</strain>
    </source>
</reference>
<dbReference type="AlphaFoldDB" id="A0AB73BAG0"/>
<proteinExistence type="predicted"/>
<evidence type="ECO:0000256" key="2">
    <source>
        <dbReference type="PROSITE-ProRule" id="PRU00335"/>
    </source>
</evidence>
<organism evidence="5 6">
    <name type="scientific">Corynebacterium flavescens</name>
    <dbReference type="NCBI Taxonomy" id="28028"/>
    <lineage>
        <taxon>Bacteria</taxon>
        <taxon>Bacillati</taxon>
        <taxon>Actinomycetota</taxon>
        <taxon>Actinomycetes</taxon>
        <taxon>Mycobacteriales</taxon>
        <taxon>Corynebacteriaceae</taxon>
        <taxon>Corynebacterium</taxon>
    </lineage>
</organism>
<evidence type="ECO:0000313" key="5">
    <source>
        <dbReference type="EMBL" id="GEB98814.1"/>
    </source>
</evidence>
<feature type="domain" description="HTH tetR-type" evidence="4">
    <location>
        <begin position="18"/>
        <end position="78"/>
    </location>
</feature>
<dbReference type="Gene3D" id="1.10.357.10">
    <property type="entry name" value="Tetracycline Repressor, domain 2"/>
    <property type="match status" value="1"/>
</dbReference>
<evidence type="ECO:0000259" key="4">
    <source>
        <dbReference type="PROSITE" id="PS50977"/>
    </source>
</evidence>
<dbReference type="PROSITE" id="PS50977">
    <property type="entry name" value="HTH_TETR_2"/>
    <property type="match status" value="1"/>
</dbReference>
<dbReference type="Pfam" id="PF00440">
    <property type="entry name" value="TetR_N"/>
    <property type="match status" value="1"/>
</dbReference>
<dbReference type="SUPFAM" id="SSF48498">
    <property type="entry name" value="Tetracyclin repressor-like, C-terminal domain"/>
    <property type="match status" value="1"/>
</dbReference>
<comment type="caution">
    <text evidence="5">The sequence shown here is derived from an EMBL/GenBank/DDBJ whole genome shotgun (WGS) entry which is preliminary data.</text>
</comment>
<sequence length="251" mass="27586">MSFNVNDSVQPVPASSESRSVDAVIDVAIQQFSEFGYSEAKLESISRLSGMSKRMIHYHFGDKKGLYRQALAVAAQRLSPPVDALEIESGVPVEGVRKLVDRIFQQHSEHPEALSLLAQENRYRLLENTTQVITDVSEVSLHLDKLLMLGQDSGAFRPGISANDIFTLISSLTMYRVTSHAMMHNLLRVDMLTEANTAGMHRLMVDAVLSFLTANIPDSGHQSYLVADSPVEEDGATGSDIYSGEDPTALY</sequence>
<dbReference type="InterPro" id="IPR050109">
    <property type="entry name" value="HTH-type_TetR-like_transc_reg"/>
</dbReference>
<keyword evidence="1 2" id="KW-0238">DNA-binding</keyword>
<dbReference type="InterPro" id="IPR041474">
    <property type="entry name" value="NicS_C"/>
</dbReference>
<name>A0AB73BAG0_CORFL</name>
<dbReference type="RefSeq" id="WP_075730286.1">
    <property type="nucleotide sequence ID" value="NZ_BJNB01000054.1"/>
</dbReference>
<dbReference type="Proteomes" id="UP000315353">
    <property type="component" value="Unassembled WGS sequence"/>
</dbReference>
<dbReference type="GO" id="GO:0003677">
    <property type="term" value="F:DNA binding"/>
    <property type="evidence" value="ECO:0007669"/>
    <property type="project" value="UniProtKB-UniRule"/>
</dbReference>
<dbReference type="InterPro" id="IPR001647">
    <property type="entry name" value="HTH_TetR"/>
</dbReference>